<keyword evidence="2" id="KW-1133">Transmembrane helix</keyword>
<dbReference type="Proteomes" id="UP000054279">
    <property type="component" value="Unassembled WGS sequence"/>
</dbReference>
<feature type="chain" id="PRO_5002221200" evidence="3">
    <location>
        <begin position="20"/>
        <end position="166"/>
    </location>
</feature>
<feature type="compositionally biased region" description="Basic and acidic residues" evidence="1">
    <location>
        <begin position="149"/>
        <end position="166"/>
    </location>
</feature>
<dbReference type="AlphaFoldDB" id="A0A0C9UPF2"/>
<evidence type="ECO:0000256" key="1">
    <source>
        <dbReference type="SAM" id="MobiDB-lite"/>
    </source>
</evidence>
<keyword evidence="2" id="KW-0472">Membrane</keyword>
<feature type="region of interest" description="Disordered" evidence="1">
    <location>
        <begin position="128"/>
        <end position="166"/>
    </location>
</feature>
<keyword evidence="3" id="KW-0732">Signal</keyword>
<evidence type="ECO:0000256" key="3">
    <source>
        <dbReference type="SAM" id="SignalP"/>
    </source>
</evidence>
<sequence>MAGYSILGLTCIALGCVDAARDYCDLDPPDGNTRGVLYRTSLAVFSFTGVILSIFKLHKLKENKEHYVKAIGLGLIAALRLFNVFMYWFAPDLWNFALNPFVLPPSPLVAALVSRFLLKLRQLKHQRPASASGNMTTPVEGLGSSGLAEEVHRTERTSNELRTNIE</sequence>
<dbReference type="EMBL" id="KN837115">
    <property type="protein sequence ID" value="KIJ44808.1"/>
    <property type="molecule type" value="Genomic_DNA"/>
</dbReference>
<feature type="transmembrane region" description="Helical" evidence="2">
    <location>
        <begin position="67"/>
        <end position="90"/>
    </location>
</feature>
<protein>
    <submittedName>
        <fullName evidence="4">Uncharacterized protein</fullName>
    </submittedName>
</protein>
<keyword evidence="2" id="KW-0812">Transmembrane</keyword>
<feature type="transmembrane region" description="Helical" evidence="2">
    <location>
        <begin position="96"/>
        <end position="118"/>
    </location>
</feature>
<name>A0A0C9UPF2_SPHS4</name>
<evidence type="ECO:0000313" key="5">
    <source>
        <dbReference type="Proteomes" id="UP000054279"/>
    </source>
</evidence>
<feature type="signal peptide" evidence="3">
    <location>
        <begin position="1"/>
        <end position="19"/>
    </location>
</feature>
<gene>
    <name evidence="4" type="ORF">M422DRAFT_47176</name>
</gene>
<keyword evidence="5" id="KW-1185">Reference proteome</keyword>
<reference evidence="4 5" key="1">
    <citation type="submission" date="2014-06" db="EMBL/GenBank/DDBJ databases">
        <title>Evolutionary Origins and Diversification of the Mycorrhizal Mutualists.</title>
        <authorList>
            <consortium name="DOE Joint Genome Institute"/>
            <consortium name="Mycorrhizal Genomics Consortium"/>
            <person name="Kohler A."/>
            <person name="Kuo A."/>
            <person name="Nagy L.G."/>
            <person name="Floudas D."/>
            <person name="Copeland A."/>
            <person name="Barry K.W."/>
            <person name="Cichocki N."/>
            <person name="Veneault-Fourrey C."/>
            <person name="LaButti K."/>
            <person name="Lindquist E.A."/>
            <person name="Lipzen A."/>
            <person name="Lundell T."/>
            <person name="Morin E."/>
            <person name="Murat C."/>
            <person name="Riley R."/>
            <person name="Ohm R."/>
            <person name="Sun H."/>
            <person name="Tunlid A."/>
            <person name="Henrissat B."/>
            <person name="Grigoriev I.V."/>
            <person name="Hibbett D.S."/>
            <person name="Martin F."/>
        </authorList>
    </citation>
    <scope>NUCLEOTIDE SEQUENCE [LARGE SCALE GENOMIC DNA]</scope>
    <source>
        <strain evidence="4 5">SS14</strain>
    </source>
</reference>
<dbReference type="HOGENOM" id="CLU_1603796_0_0_1"/>
<feature type="transmembrane region" description="Helical" evidence="2">
    <location>
        <begin position="35"/>
        <end position="55"/>
    </location>
</feature>
<evidence type="ECO:0000313" key="4">
    <source>
        <dbReference type="EMBL" id="KIJ44808.1"/>
    </source>
</evidence>
<accession>A0A0C9UPF2</accession>
<proteinExistence type="predicted"/>
<organism evidence="4 5">
    <name type="scientific">Sphaerobolus stellatus (strain SS14)</name>
    <dbReference type="NCBI Taxonomy" id="990650"/>
    <lineage>
        <taxon>Eukaryota</taxon>
        <taxon>Fungi</taxon>
        <taxon>Dikarya</taxon>
        <taxon>Basidiomycota</taxon>
        <taxon>Agaricomycotina</taxon>
        <taxon>Agaricomycetes</taxon>
        <taxon>Phallomycetidae</taxon>
        <taxon>Geastrales</taxon>
        <taxon>Sphaerobolaceae</taxon>
        <taxon>Sphaerobolus</taxon>
    </lineage>
</organism>
<evidence type="ECO:0000256" key="2">
    <source>
        <dbReference type="SAM" id="Phobius"/>
    </source>
</evidence>